<comment type="caution">
    <text evidence="2">The sequence shown here is derived from an EMBL/GenBank/DDBJ whole genome shotgun (WGS) entry which is preliminary data.</text>
</comment>
<reference evidence="2" key="1">
    <citation type="submission" date="2020-03" db="EMBL/GenBank/DDBJ databases">
        <title>Genome of Pelagibius litoralis DSM 21314T.</title>
        <authorList>
            <person name="Wang G."/>
        </authorList>
    </citation>
    <scope>NUCLEOTIDE SEQUENCE</scope>
    <source>
        <strain evidence="2">DSM 21314</strain>
    </source>
</reference>
<keyword evidence="3" id="KW-1185">Reference proteome</keyword>
<accession>A0A967C588</accession>
<sequence length="116" mass="12440">MKGGEADAVRLLSLAEKEIATEILPGLSADARYRMRLVLNALKIAGAELRDGGDLKAATLAQLQTVETTPQGDGAETLGAMKLRLQALLRQGELDGNQALHRALVIIAEERGRLIR</sequence>
<evidence type="ECO:0000313" key="3">
    <source>
        <dbReference type="Proteomes" id="UP000761264"/>
    </source>
</evidence>
<dbReference type="EMBL" id="JAAQPH010000002">
    <property type="protein sequence ID" value="NIA67631.1"/>
    <property type="molecule type" value="Genomic_DNA"/>
</dbReference>
<proteinExistence type="predicted"/>
<feature type="domain" description="DUF6285" evidence="1">
    <location>
        <begin position="25"/>
        <end position="109"/>
    </location>
</feature>
<dbReference type="Proteomes" id="UP000761264">
    <property type="component" value="Unassembled WGS sequence"/>
</dbReference>
<organism evidence="2 3">
    <name type="scientific">Pelagibius litoralis</name>
    <dbReference type="NCBI Taxonomy" id="374515"/>
    <lineage>
        <taxon>Bacteria</taxon>
        <taxon>Pseudomonadati</taxon>
        <taxon>Pseudomonadota</taxon>
        <taxon>Alphaproteobacteria</taxon>
        <taxon>Rhodospirillales</taxon>
        <taxon>Rhodovibrionaceae</taxon>
        <taxon>Pelagibius</taxon>
    </lineage>
</organism>
<dbReference type="Pfam" id="PF19802">
    <property type="entry name" value="DUF6285"/>
    <property type="match status" value="1"/>
</dbReference>
<dbReference type="AlphaFoldDB" id="A0A967C588"/>
<dbReference type="InterPro" id="IPR046252">
    <property type="entry name" value="DUF6285"/>
</dbReference>
<evidence type="ECO:0000259" key="1">
    <source>
        <dbReference type="Pfam" id="PF19802"/>
    </source>
</evidence>
<protein>
    <recommendedName>
        <fullName evidence="1">DUF6285 domain-containing protein</fullName>
    </recommendedName>
</protein>
<dbReference type="RefSeq" id="WP_167221371.1">
    <property type="nucleotide sequence ID" value="NZ_JAAQPH010000002.1"/>
</dbReference>
<evidence type="ECO:0000313" key="2">
    <source>
        <dbReference type="EMBL" id="NIA67631.1"/>
    </source>
</evidence>
<name>A0A967C588_9PROT</name>
<gene>
    <name evidence="2" type="ORF">HBA54_03425</name>
</gene>